<dbReference type="AlphaFoldDB" id="A0A383DKY4"/>
<evidence type="ECO:0000313" key="2">
    <source>
        <dbReference type="EMBL" id="SVE44950.1"/>
    </source>
</evidence>
<protein>
    <recommendedName>
        <fullName evidence="1">MacB-like periplasmic core domain-containing protein</fullName>
    </recommendedName>
</protein>
<dbReference type="EMBL" id="UINC01218078">
    <property type="protein sequence ID" value="SVE44950.1"/>
    <property type="molecule type" value="Genomic_DNA"/>
</dbReference>
<feature type="non-terminal residue" evidence="2">
    <location>
        <position position="176"/>
    </location>
</feature>
<dbReference type="InterPro" id="IPR025857">
    <property type="entry name" value="MacB_PCD"/>
</dbReference>
<feature type="domain" description="MacB-like periplasmic core" evidence="1">
    <location>
        <begin position="3"/>
        <end position="162"/>
    </location>
</feature>
<reference evidence="2" key="1">
    <citation type="submission" date="2018-05" db="EMBL/GenBank/DDBJ databases">
        <authorList>
            <person name="Lanie J.A."/>
            <person name="Ng W.-L."/>
            <person name="Kazmierczak K.M."/>
            <person name="Andrzejewski T.M."/>
            <person name="Davidsen T.M."/>
            <person name="Wayne K.J."/>
            <person name="Tettelin H."/>
            <person name="Glass J.I."/>
            <person name="Rusch D."/>
            <person name="Podicherti R."/>
            <person name="Tsui H.-C.T."/>
            <person name="Winkler M.E."/>
        </authorList>
    </citation>
    <scope>NUCLEOTIDE SEQUENCE</scope>
</reference>
<dbReference type="Pfam" id="PF12704">
    <property type="entry name" value="MacB_PCD"/>
    <property type="match status" value="1"/>
</dbReference>
<evidence type="ECO:0000259" key="1">
    <source>
        <dbReference type="Pfam" id="PF12704"/>
    </source>
</evidence>
<accession>A0A383DKY4</accession>
<proteinExistence type="predicted"/>
<gene>
    <name evidence="2" type="ORF">METZ01_LOCUS497804</name>
</gene>
<name>A0A383DKY4_9ZZZZ</name>
<organism evidence="2">
    <name type="scientific">marine metagenome</name>
    <dbReference type="NCBI Taxonomy" id="408172"/>
    <lineage>
        <taxon>unclassified sequences</taxon>
        <taxon>metagenomes</taxon>
        <taxon>ecological metagenomes</taxon>
    </lineage>
</organism>
<sequence>MRTVLTMVGVIIGALAVVTTVSLGHGLSFFLDQQVRAVANPLTVEAWPKKGGRPDRAARSMFKNIGKAPQEIKKEKEDDFFGSLKIKTIENEMVEKMRKIDGVERVQPKVFVLARSVQLDDDTREFDTIVVPWIDAGAQVLSTGPGFSSIDARECIISEAYLESMGLDSPEQLMGR</sequence>